<organism evidence="2 3">
    <name type="scientific">Brevibacterium epidermidis</name>
    <dbReference type="NCBI Taxonomy" id="1698"/>
    <lineage>
        <taxon>Bacteria</taxon>
        <taxon>Bacillati</taxon>
        <taxon>Actinomycetota</taxon>
        <taxon>Actinomycetes</taxon>
        <taxon>Micrococcales</taxon>
        <taxon>Brevibacteriaceae</taxon>
        <taxon>Brevibacterium</taxon>
    </lineage>
</organism>
<keyword evidence="1" id="KW-1133">Transmembrane helix</keyword>
<sequence>MTGGTSSIAGIGIECSGGAHLCENVTVEMEVRHRRALRGTLAAAFATFVALTSHILGGGAFPTAMGVVVPLALSILVCVLLSGRRLSLPRLTVSVGISQTLFHLLFSLFTPHASGSPAASAQSGGGLAALLGSHSHHSPTYGADHESMHGSAMQMTHDSAVMPAMDGSVGAAAEMHAHSSPGMLLAHCVAGIVTIAMIYWAERLPVMLGEFARLIIRAVIPRLVVRRAQIEKPRSLIGFEPELPRSLGVRRSPVLRRGPPQPAF</sequence>
<proteinExistence type="predicted"/>
<keyword evidence="1" id="KW-0812">Transmembrane</keyword>
<protein>
    <submittedName>
        <fullName evidence="2">Uncharacterized protein</fullName>
    </submittedName>
</protein>
<accession>A0ABV4ELC8</accession>
<feature type="transmembrane region" description="Helical" evidence="1">
    <location>
        <begin position="63"/>
        <end position="81"/>
    </location>
</feature>
<evidence type="ECO:0000313" key="3">
    <source>
        <dbReference type="Proteomes" id="UP001565435"/>
    </source>
</evidence>
<dbReference type="Proteomes" id="UP001565435">
    <property type="component" value="Unassembled WGS sequence"/>
</dbReference>
<feature type="transmembrane region" description="Helical" evidence="1">
    <location>
        <begin position="39"/>
        <end position="57"/>
    </location>
</feature>
<name>A0ABV4ELC8_BREEP</name>
<keyword evidence="1" id="KW-0472">Membrane</keyword>
<gene>
    <name evidence="2" type="ORF">ABH903_002383</name>
</gene>
<feature type="transmembrane region" description="Helical" evidence="1">
    <location>
        <begin position="184"/>
        <end position="201"/>
    </location>
</feature>
<dbReference type="EMBL" id="JBGBYS010000013">
    <property type="protein sequence ID" value="MEY9259351.1"/>
    <property type="molecule type" value="Genomic_DNA"/>
</dbReference>
<reference evidence="2 3" key="1">
    <citation type="submission" date="2024-07" db="EMBL/GenBank/DDBJ databases">
        <title>Mealworm larvae gut microbial communities from Newark, Delaware, USA.</title>
        <authorList>
            <person name="Blenner M."/>
        </authorList>
    </citation>
    <scope>NUCLEOTIDE SEQUENCE [LARGE SCALE GENOMIC DNA]</scope>
    <source>
        <strain evidence="2 3">UD i117</strain>
    </source>
</reference>
<comment type="caution">
    <text evidence="2">The sequence shown here is derived from an EMBL/GenBank/DDBJ whole genome shotgun (WGS) entry which is preliminary data.</text>
</comment>
<evidence type="ECO:0000256" key="1">
    <source>
        <dbReference type="SAM" id="Phobius"/>
    </source>
</evidence>
<keyword evidence="3" id="KW-1185">Reference proteome</keyword>
<evidence type="ECO:0000313" key="2">
    <source>
        <dbReference type="EMBL" id="MEY9259351.1"/>
    </source>
</evidence>